<dbReference type="VEuPathDB" id="FungiDB:FOC1_g10014360"/>
<keyword evidence="1" id="KW-0479">Metal-binding</keyword>
<evidence type="ECO:0000256" key="3">
    <source>
        <dbReference type="ARBA" id="ARBA00022833"/>
    </source>
</evidence>
<dbReference type="PROSITE" id="PS50157">
    <property type="entry name" value="ZINC_FINGER_C2H2_2"/>
    <property type="match status" value="2"/>
</dbReference>
<dbReference type="VEuPathDB" id="FungiDB:FOMG_03960"/>
<dbReference type="OrthoDB" id="5061935at2759"/>
<dbReference type="VEuPathDB" id="FungiDB:FOC1_g10014361"/>
<dbReference type="SUPFAM" id="SSF57667">
    <property type="entry name" value="beta-beta-alpha zinc fingers"/>
    <property type="match status" value="2"/>
</dbReference>
<organism evidence="6 7">
    <name type="scientific">Fusarium oxysporum</name>
    <name type="common">Fusarium vascular wilt</name>
    <dbReference type="NCBI Taxonomy" id="5507"/>
    <lineage>
        <taxon>Eukaryota</taxon>
        <taxon>Fungi</taxon>
        <taxon>Dikarya</taxon>
        <taxon>Ascomycota</taxon>
        <taxon>Pezizomycotina</taxon>
        <taxon>Sordariomycetes</taxon>
        <taxon>Hypocreomycetidae</taxon>
        <taxon>Hypocreales</taxon>
        <taxon>Nectriaceae</taxon>
        <taxon>Fusarium</taxon>
        <taxon>Fusarium oxysporum species complex</taxon>
    </lineage>
</organism>
<evidence type="ECO:0000313" key="6">
    <source>
        <dbReference type="EMBL" id="SCO82124.1"/>
    </source>
</evidence>
<dbReference type="InterPro" id="IPR013087">
    <property type="entry name" value="Znf_C2H2_type"/>
</dbReference>
<dbReference type="VEuPathDB" id="FungiDB:FOZG_03879"/>
<dbReference type="VEuPathDB" id="FungiDB:FOC4_g10012765"/>
<sequence>MHPLSNPICSVKLMGDTQSLPQIQDEPTELSFVGSDNSLSLSPTDFEALSTVTYSQDVDQSLMGSWPQDIVSLGPLMDQEDVLGLAMDSAPPAVDDCSDFDFAAPIIGMDSHLSNVEAAQFNLSSSPVSLLDLPESAYEVLPGAGSAYSQSNDAILDAFSPVVLGSDGTQIQSFGLIASDFVSPPAEISTDNSSSSETSSKERFEEDAVTRLKSDEFSRNGIFFCNWPKCDKSFDENRKRNNHLRTHTRPVHCSWPGCNYTDAWQKDMRRHYKTHRSRKTFQCLLCNEWFTRKCNLSRHEREAHRGKKRERKRRS</sequence>
<accession>A0A2H3TBR8</accession>
<keyword evidence="3" id="KW-0862">Zinc</keyword>
<dbReference type="GO" id="GO:0000978">
    <property type="term" value="F:RNA polymerase II cis-regulatory region sequence-specific DNA binding"/>
    <property type="evidence" value="ECO:0007669"/>
    <property type="project" value="TreeGrafter"/>
</dbReference>
<dbReference type="EMBL" id="FMJY01000003">
    <property type="protein sequence ID" value="SCO82124.1"/>
    <property type="molecule type" value="Genomic_DNA"/>
</dbReference>
<dbReference type="VEuPathDB" id="FungiDB:FOIG_03513"/>
<dbReference type="Gene3D" id="3.30.160.60">
    <property type="entry name" value="Classic Zinc Finger"/>
    <property type="match status" value="2"/>
</dbReference>
<dbReference type="GO" id="GO:0000981">
    <property type="term" value="F:DNA-binding transcription factor activity, RNA polymerase II-specific"/>
    <property type="evidence" value="ECO:0007669"/>
    <property type="project" value="TreeGrafter"/>
</dbReference>
<dbReference type="PROSITE" id="PS00028">
    <property type="entry name" value="ZINC_FINGER_C2H2_1"/>
    <property type="match status" value="2"/>
</dbReference>
<dbReference type="GO" id="GO:0008270">
    <property type="term" value="F:zinc ion binding"/>
    <property type="evidence" value="ECO:0007669"/>
    <property type="project" value="UniProtKB-KW"/>
</dbReference>
<feature type="domain" description="C2H2-type" evidence="5">
    <location>
        <begin position="223"/>
        <end position="252"/>
    </location>
</feature>
<evidence type="ECO:0000256" key="2">
    <source>
        <dbReference type="ARBA" id="ARBA00022771"/>
    </source>
</evidence>
<gene>
    <name evidence="6" type="ORF">FRV6_06337</name>
</gene>
<feature type="domain" description="C2H2-type" evidence="5">
    <location>
        <begin position="281"/>
        <end position="309"/>
    </location>
</feature>
<dbReference type="InterPro" id="IPR036236">
    <property type="entry name" value="Znf_C2H2_sf"/>
</dbReference>
<evidence type="ECO:0000313" key="7">
    <source>
        <dbReference type="Proteomes" id="UP000219369"/>
    </source>
</evidence>
<name>A0A2H3TBR8_FUSOX</name>
<dbReference type="PANTHER" id="PTHR23235">
    <property type="entry name" value="KRUEPPEL-LIKE TRANSCRIPTION FACTOR"/>
    <property type="match status" value="1"/>
</dbReference>
<reference evidence="7" key="1">
    <citation type="submission" date="2016-09" db="EMBL/GenBank/DDBJ databases">
        <authorList>
            <person name="Guldener U."/>
        </authorList>
    </citation>
    <scope>NUCLEOTIDE SEQUENCE [LARGE SCALE GENOMIC DNA]</scope>
    <source>
        <strain evidence="7">V64-1</strain>
    </source>
</reference>
<dbReference type="VEuPathDB" id="FungiDB:HZS61_012165"/>
<keyword evidence="2 4" id="KW-0863">Zinc-finger</keyword>
<evidence type="ECO:0000259" key="5">
    <source>
        <dbReference type="PROSITE" id="PS50157"/>
    </source>
</evidence>
<dbReference type="SMART" id="SM00355">
    <property type="entry name" value="ZnF_C2H2"/>
    <property type="match status" value="3"/>
</dbReference>
<evidence type="ECO:0000256" key="4">
    <source>
        <dbReference type="PROSITE-ProRule" id="PRU00042"/>
    </source>
</evidence>
<dbReference type="Proteomes" id="UP000219369">
    <property type="component" value="Unassembled WGS sequence"/>
</dbReference>
<proteinExistence type="predicted"/>
<dbReference type="PANTHER" id="PTHR23235:SF64">
    <property type="entry name" value="KRUEPPEL-LIKE FACTOR 10"/>
    <property type="match status" value="1"/>
</dbReference>
<evidence type="ECO:0000256" key="1">
    <source>
        <dbReference type="ARBA" id="ARBA00022723"/>
    </source>
</evidence>
<dbReference type="AlphaFoldDB" id="A0A2H3TBR8"/>
<protein>
    <recommendedName>
        <fullName evidence="5">C2H2-type domain-containing protein</fullName>
    </recommendedName>
</protein>
<dbReference type="VEuPathDB" id="FungiDB:FOXG_07844"/>